<gene>
    <name evidence="2" type="ORF">GCK32_003499</name>
</gene>
<feature type="compositionally biased region" description="Basic and acidic residues" evidence="1">
    <location>
        <begin position="170"/>
        <end position="194"/>
    </location>
</feature>
<feature type="compositionally biased region" description="Polar residues" evidence="1">
    <location>
        <begin position="195"/>
        <end position="216"/>
    </location>
</feature>
<evidence type="ECO:0000313" key="2">
    <source>
        <dbReference type="EMBL" id="KAK5984691.1"/>
    </source>
</evidence>
<name>A0AAN8ISU1_TRICO</name>
<protein>
    <submittedName>
        <fullName evidence="2">Uncharacterized protein</fullName>
    </submittedName>
</protein>
<accession>A0AAN8ISU1</accession>
<organism evidence="2 3">
    <name type="scientific">Trichostrongylus colubriformis</name>
    <name type="common">Black scour worm</name>
    <dbReference type="NCBI Taxonomy" id="6319"/>
    <lineage>
        <taxon>Eukaryota</taxon>
        <taxon>Metazoa</taxon>
        <taxon>Ecdysozoa</taxon>
        <taxon>Nematoda</taxon>
        <taxon>Chromadorea</taxon>
        <taxon>Rhabditida</taxon>
        <taxon>Rhabditina</taxon>
        <taxon>Rhabditomorpha</taxon>
        <taxon>Strongyloidea</taxon>
        <taxon>Trichostrongylidae</taxon>
        <taxon>Trichostrongylus</taxon>
    </lineage>
</organism>
<proteinExistence type="predicted"/>
<reference evidence="2 3" key="1">
    <citation type="submission" date="2019-10" db="EMBL/GenBank/DDBJ databases">
        <title>Assembly and Annotation for the nematode Trichostrongylus colubriformis.</title>
        <authorList>
            <person name="Martin J."/>
        </authorList>
    </citation>
    <scope>NUCLEOTIDE SEQUENCE [LARGE SCALE GENOMIC DNA]</scope>
    <source>
        <strain evidence="2">G859</strain>
        <tissue evidence="2">Whole worm</tissue>
    </source>
</reference>
<dbReference type="Proteomes" id="UP001331761">
    <property type="component" value="Unassembled WGS sequence"/>
</dbReference>
<comment type="caution">
    <text evidence="2">The sequence shown here is derived from an EMBL/GenBank/DDBJ whole genome shotgun (WGS) entry which is preliminary data.</text>
</comment>
<feature type="region of interest" description="Disordered" evidence="1">
    <location>
        <begin position="145"/>
        <end position="234"/>
    </location>
</feature>
<keyword evidence="3" id="KW-1185">Reference proteome</keyword>
<evidence type="ECO:0000256" key="1">
    <source>
        <dbReference type="SAM" id="MobiDB-lite"/>
    </source>
</evidence>
<evidence type="ECO:0000313" key="3">
    <source>
        <dbReference type="Proteomes" id="UP001331761"/>
    </source>
</evidence>
<dbReference type="EMBL" id="WIXE01002573">
    <property type="protein sequence ID" value="KAK5984691.1"/>
    <property type="molecule type" value="Genomic_DNA"/>
</dbReference>
<sequence length="234" mass="26696">MDKFSHLNPWIVTVLEREYNKKPTIEKNERMEDLLGYVSNIVRFHLVWRSNSQEFPRTIVAKIPTAERIRKNFEDTCGTAPQNTADEDFLRIVHDVEIASYTILSRATEEDREEFHQLLERTVLCEKSYYKLVSCGRVISLGSPRRSVGGLSKAGQRAHSMRGAFASGAEKNHSKDRCTCDRTPGKAQSCEERSQCNTPRKSHHQQSLSSGCQRFNTGLPKNEAVGSSRKKNRH</sequence>
<dbReference type="AlphaFoldDB" id="A0AAN8ISU1"/>